<dbReference type="EMBL" id="JACHDO010000001">
    <property type="protein sequence ID" value="MBB5489751.1"/>
    <property type="molecule type" value="Genomic_DNA"/>
</dbReference>
<feature type="domain" description="HTH tetR-type" evidence="6">
    <location>
        <begin position="19"/>
        <end position="79"/>
    </location>
</feature>
<dbReference type="GO" id="GO:0000976">
    <property type="term" value="F:transcription cis-regulatory region binding"/>
    <property type="evidence" value="ECO:0007669"/>
    <property type="project" value="TreeGrafter"/>
</dbReference>
<dbReference type="InterPro" id="IPR001647">
    <property type="entry name" value="HTH_TetR"/>
</dbReference>
<dbReference type="SUPFAM" id="SSF46689">
    <property type="entry name" value="Homeodomain-like"/>
    <property type="match status" value="1"/>
</dbReference>
<comment type="caution">
    <text evidence="7">The sequence shown here is derived from an EMBL/GenBank/DDBJ whole genome shotgun (WGS) entry which is preliminary data.</text>
</comment>
<dbReference type="GO" id="GO:0003700">
    <property type="term" value="F:DNA-binding transcription factor activity"/>
    <property type="evidence" value="ECO:0007669"/>
    <property type="project" value="TreeGrafter"/>
</dbReference>
<evidence type="ECO:0000256" key="3">
    <source>
        <dbReference type="ARBA" id="ARBA00023163"/>
    </source>
</evidence>
<evidence type="ECO:0000313" key="8">
    <source>
        <dbReference type="Proteomes" id="UP000579647"/>
    </source>
</evidence>
<evidence type="ECO:0000256" key="5">
    <source>
        <dbReference type="SAM" id="MobiDB-lite"/>
    </source>
</evidence>
<keyword evidence="3" id="KW-0804">Transcription</keyword>
<evidence type="ECO:0000256" key="1">
    <source>
        <dbReference type="ARBA" id="ARBA00023015"/>
    </source>
</evidence>
<evidence type="ECO:0000256" key="4">
    <source>
        <dbReference type="PROSITE-ProRule" id="PRU00335"/>
    </source>
</evidence>
<evidence type="ECO:0000259" key="6">
    <source>
        <dbReference type="PROSITE" id="PS50977"/>
    </source>
</evidence>
<accession>A0A840W9M4</accession>
<dbReference type="Pfam" id="PF00440">
    <property type="entry name" value="TetR_N"/>
    <property type="match status" value="1"/>
</dbReference>
<dbReference type="PROSITE" id="PS50977">
    <property type="entry name" value="HTH_TETR_2"/>
    <property type="match status" value="1"/>
</dbReference>
<feature type="region of interest" description="Disordered" evidence="5">
    <location>
        <begin position="262"/>
        <end position="284"/>
    </location>
</feature>
<dbReference type="SUPFAM" id="SSF48498">
    <property type="entry name" value="Tetracyclin repressor-like, C-terminal domain"/>
    <property type="match status" value="1"/>
</dbReference>
<dbReference type="InterPro" id="IPR025996">
    <property type="entry name" value="MT1864/Rv1816-like_C"/>
</dbReference>
<dbReference type="RefSeq" id="WP_246420081.1">
    <property type="nucleotide sequence ID" value="NZ_BAAAKM010000011.1"/>
</dbReference>
<feature type="DNA-binding region" description="H-T-H motif" evidence="4">
    <location>
        <begin position="42"/>
        <end position="61"/>
    </location>
</feature>
<dbReference type="PANTHER" id="PTHR30055:SF234">
    <property type="entry name" value="HTH-TYPE TRANSCRIPTIONAL REGULATOR BETI"/>
    <property type="match status" value="1"/>
</dbReference>
<name>A0A840W9M4_9ACTN</name>
<proteinExistence type="predicted"/>
<feature type="region of interest" description="Disordered" evidence="5">
    <location>
        <begin position="1"/>
        <end position="22"/>
    </location>
</feature>
<dbReference type="PANTHER" id="PTHR30055">
    <property type="entry name" value="HTH-TYPE TRANSCRIPTIONAL REGULATOR RUTR"/>
    <property type="match status" value="1"/>
</dbReference>
<keyword evidence="2 4" id="KW-0238">DNA-binding</keyword>
<dbReference type="InterPro" id="IPR009057">
    <property type="entry name" value="Homeodomain-like_sf"/>
</dbReference>
<keyword evidence="1" id="KW-0805">Transcription regulation</keyword>
<sequence>MSAESRPEDRPGSRSDSRATTRERIITATAELLAAQGREAVSTRAVSQAAGVQPPTIYRIFGDMAGLLDAVTAHAFDAYLKIKATHPPGPDPVADLRAGWDTHVEFGLANPELYKLMYGAPAPGHEPQAAREAASLLRGLIRRIAEQGRLAVDPELAAQMGQAANSGVVLTLIGTPEGERDPELSPRTREAVLAAITTGAEDTGSGWTAPAGGAAAGGTAAGGAAAQAIALQTGIEAMTDRFSPAELSLLTEWLGRIARPWGHPCAEASPEPGGGQNQPGRAGD</sequence>
<dbReference type="AlphaFoldDB" id="A0A840W9M4"/>
<dbReference type="InterPro" id="IPR050109">
    <property type="entry name" value="HTH-type_TetR-like_transc_reg"/>
</dbReference>
<protein>
    <submittedName>
        <fullName evidence="7">AcrR family transcriptional regulator</fullName>
    </submittedName>
</protein>
<evidence type="ECO:0000313" key="7">
    <source>
        <dbReference type="EMBL" id="MBB5489751.1"/>
    </source>
</evidence>
<dbReference type="Proteomes" id="UP000579647">
    <property type="component" value="Unassembled WGS sequence"/>
</dbReference>
<gene>
    <name evidence="7" type="ORF">HNR07_000888</name>
</gene>
<evidence type="ECO:0000256" key="2">
    <source>
        <dbReference type="ARBA" id="ARBA00023125"/>
    </source>
</evidence>
<organism evidence="7 8">
    <name type="scientific">Nocardiopsis metallicus</name>
    <dbReference type="NCBI Taxonomy" id="179819"/>
    <lineage>
        <taxon>Bacteria</taxon>
        <taxon>Bacillati</taxon>
        <taxon>Actinomycetota</taxon>
        <taxon>Actinomycetes</taxon>
        <taxon>Streptosporangiales</taxon>
        <taxon>Nocardiopsidaceae</taxon>
        <taxon>Nocardiopsis</taxon>
    </lineage>
</organism>
<dbReference type="Pfam" id="PF13305">
    <property type="entry name" value="TetR_C_33"/>
    <property type="match status" value="1"/>
</dbReference>
<reference evidence="7 8" key="1">
    <citation type="submission" date="2020-08" db="EMBL/GenBank/DDBJ databases">
        <title>Sequencing the genomes of 1000 actinobacteria strains.</title>
        <authorList>
            <person name="Klenk H.-P."/>
        </authorList>
    </citation>
    <scope>NUCLEOTIDE SEQUENCE [LARGE SCALE GENOMIC DNA]</scope>
    <source>
        <strain evidence="7 8">DSM 44598</strain>
    </source>
</reference>
<dbReference type="Gene3D" id="1.10.357.10">
    <property type="entry name" value="Tetracycline Repressor, domain 2"/>
    <property type="match status" value="1"/>
</dbReference>
<dbReference type="InterPro" id="IPR036271">
    <property type="entry name" value="Tet_transcr_reg_TetR-rel_C_sf"/>
</dbReference>
<keyword evidence="8" id="KW-1185">Reference proteome</keyword>